<gene>
    <name evidence="1" type="ORF">MNB_SV-12-1905</name>
</gene>
<evidence type="ECO:0000313" key="1">
    <source>
        <dbReference type="EMBL" id="SFV58589.1"/>
    </source>
</evidence>
<accession>A0A1W1BYG9</accession>
<dbReference type="PANTHER" id="PTHR38589">
    <property type="entry name" value="BLR0621 PROTEIN"/>
    <property type="match status" value="1"/>
</dbReference>
<reference evidence="1" key="1">
    <citation type="submission" date="2016-10" db="EMBL/GenBank/DDBJ databases">
        <authorList>
            <person name="de Groot N.N."/>
        </authorList>
    </citation>
    <scope>NUCLEOTIDE SEQUENCE</scope>
</reference>
<dbReference type="EMBL" id="FPHE01000085">
    <property type="protein sequence ID" value="SFV58589.1"/>
    <property type="molecule type" value="Genomic_DNA"/>
</dbReference>
<proteinExistence type="predicted"/>
<sequence>MIKTVSILTLSLALFSACQAEPTVDEKSMIIIPSDSSQLLMVTTADWNTKDGELQRYEREEKNWKKVGTPINIVLGRNGLGWGVGLHSIPKDAKYIKKEGDGKAPAGLFALGNGFGYEKFKIDFPYSVYKQTDHCIDDSKSEFYNTIVDSTKIKKDYKSFEHMRLKNNLYKYGITVNHNPNQVANAGSCIFMHIKSKSGGGTAGCTAMKEGAIITILKWLKKDKKPLLLQLPQEEVAKKIADDSLK</sequence>
<name>A0A1W1BYG9_9ZZZZ</name>
<organism evidence="1">
    <name type="scientific">hydrothermal vent metagenome</name>
    <dbReference type="NCBI Taxonomy" id="652676"/>
    <lineage>
        <taxon>unclassified sequences</taxon>
        <taxon>metagenomes</taxon>
        <taxon>ecological metagenomes</taxon>
    </lineage>
</organism>
<dbReference type="PROSITE" id="PS51257">
    <property type="entry name" value="PROKAR_LIPOPROTEIN"/>
    <property type="match status" value="1"/>
</dbReference>
<dbReference type="AlphaFoldDB" id="A0A1W1BYG9"/>
<dbReference type="PANTHER" id="PTHR38589:SF1">
    <property type="entry name" value="BLR0621 PROTEIN"/>
    <property type="match status" value="1"/>
</dbReference>
<protein>
    <submittedName>
        <fullName evidence="1">Gll0911 protein</fullName>
    </submittedName>
</protein>